<organism evidence="1">
    <name type="scientific">marine sediment metagenome</name>
    <dbReference type="NCBI Taxonomy" id="412755"/>
    <lineage>
        <taxon>unclassified sequences</taxon>
        <taxon>metagenomes</taxon>
        <taxon>ecological metagenomes</taxon>
    </lineage>
</organism>
<gene>
    <name evidence="1" type="ORF">LCGC14_2697650</name>
</gene>
<dbReference type="AlphaFoldDB" id="A0A0F8ZGU4"/>
<feature type="non-terminal residue" evidence="1">
    <location>
        <position position="1"/>
    </location>
</feature>
<sequence>DSIVSGYSECSVTVPATRTTFAVLATVLPGGSASGSGAGNTGVFISPGKIVGLSMYDNGLPLFVKPIIAGVAAVNGTWMRLERTYPRVNFDVVFNLRDQRVYGFTFKAHPDAASNKLWSAGKVAIATSY</sequence>
<accession>A0A0F8ZGU4</accession>
<comment type="caution">
    <text evidence="1">The sequence shown here is derived from an EMBL/GenBank/DDBJ whole genome shotgun (WGS) entry which is preliminary data.</text>
</comment>
<proteinExistence type="predicted"/>
<evidence type="ECO:0000313" key="1">
    <source>
        <dbReference type="EMBL" id="KKK92958.1"/>
    </source>
</evidence>
<name>A0A0F8ZGU4_9ZZZZ</name>
<dbReference type="EMBL" id="LAZR01047979">
    <property type="protein sequence ID" value="KKK92958.1"/>
    <property type="molecule type" value="Genomic_DNA"/>
</dbReference>
<reference evidence="1" key="1">
    <citation type="journal article" date="2015" name="Nature">
        <title>Complex archaea that bridge the gap between prokaryotes and eukaryotes.</title>
        <authorList>
            <person name="Spang A."/>
            <person name="Saw J.H."/>
            <person name="Jorgensen S.L."/>
            <person name="Zaremba-Niedzwiedzka K."/>
            <person name="Martijn J."/>
            <person name="Lind A.E."/>
            <person name="van Eijk R."/>
            <person name="Schleper C."/>
            <person name="Guy L."/>
            <person name="Ettema T.J."/>
        </authorList>
    </citation>
    <scope>NUCLEOTIDE SEQUENCE</scope>
</reference>
<protein>
    <submittedName>
        <fullName evidence="1">Uncharacterized protein</fullName>
    </submittedName>
</protein>